<dbReference type="PANTHER" id="PTHR30258">
    <property type="entry name" value="TYPE II SECRETION SYSTEM PROTEIN GSPE-RELATED"/>
    <property type="match status" value="1"/>
</dbReference>
<dbReference type="InterPro" id="IPR027417">
    <property type="entry name" value="P-loop_NTPase"/>
</dbReference>
<protein>
    <submittedName>
        <fullName evidence="5">Type II/IV secretion system protein</fullName>
    </submittedName>
</protein>
<dbReference type="SUPFAM" id="SSF160246">
    <property type="entry name" value="EspE N-terminal domain-like"/>
    <property type="match status" value="1"/>
</dbReference>
<evidence type="ECO:0000259" key="4">
    <source>
        <dbReference type="PROSITE" id="PS00662"/>
    </source>
</evidence>
<reference evidence="5 6" key="1">
    <citation type="submission" date="2020-04" db="EMBL/GenBank/DDBJ databases">
        <title>Genomic insights into acetone-butanol-ethanol (ABE) fermentation by sequencing solventogenic clostridia strains.</title>
        <authorList>
            <person name="Brown S."/>
        </authorList>
    </citation>
    <scope>NUCLEOTIDE SEQUENCE [LARGE SCALE GENOMIC DNA]</scope>
    <source>
        <strain evidence="5 6">DJ011</strain>
    </source>
</reference>
<evidence type="ECO:0000256" key="2">
    <source>
        <dbReference type="ARBA" id="ARBA00022741"/>
    </source>
</evidence>
<dbReference type="Gene3D" id="3.30.300.160">
    <property type="entry name" value="Type II secretion system, protein E, N-terminal domain"/>
    <property type="match status" value="1"/>
</dbReference>
<accession>A0A923J0U1</accession>
<name>A0A923J0U1_CLOTT</name>
<gene>
    <name evidence="5" type="ORF">HGG79_02210</name>
</gene>
<comment type="similarity">
    <text evidence="1">Belongs to the GSP E family.</text>
</comment>
<proteinExistence type="inferred from homology"/>
<dbReference type="Pfam" id="PF00437">
    <property type="entry name" value="T2SSE"/>
    <property type="match status" value="1"/>
</dbReference>
<dbReference type="RefSeq" id="WP_162175670.1">
    <property type="nucleotide sequence ID" value="NZ_JAAZWO010000002.1"/>
</dbReference>
<dbReference type="InterPro" id="IPR001482">
    <property type="entry name" value="T2SS/T4SS_dom"/>
</dbReference>
<sequence>MEYDKNKMDLNNMKINYEAIKYIPLNIARKYKVIPFNIVNNKLCLFTTNNFNNSIKEELKFIASMEIDTYEIEKDIMNFYIDRFYSKEEKNKLLNNLIKEEKEIKDYHRKFNVDLNKEPIVKITDYILNVAILRRASDIHIEPLKNEVIIRIRIDGILYKTESIPVDIYKQIISRLKLLSNMNSTEKRIPQDGKFQYNYNNKNYDLRVATLPTINGEKVAIRILYRQDECTKLESLGFDEKGVKYIKKMLNCSKGMILITGPTGSGKTTTLYAMLNELDIKHRNVITIEDPVEYAIDGISQVNVNNKIGLTFSKGLKNIIRQDPDVIMIGEIRDEETAEIAVRAAITGHLVLATLHTKDSFSSILRLMDMGLPKYLIADAVTSVIAQRLVRKICPYCNNRMLYKQNKGCIKCSNSGYYGRTIIYELMEIDRNCRNIITKDYTVEKLRDYNIEKGMTLLKDYGLKLVEKGITSLEELEKL</sequence>
<dbReference type="GO" id="GO:0016887">
    <property type="term" value="F:ATP hydrolysis activity"/>
    <property type="evidence" value="ECO:0007669"/>
    <property type="project" value="TreeGrafter"/>
</dbReference>
<dbReference type="InterPro" id="IPR007831">
    <property type="entry name" value="T2SS_GspE_N"/>
</dbReference>
<dbReference type="Gene3D" id="3.40.50.300">
    <property type="entry name" value="P-loop containing nucleotide triphosphate hydrolases"/>
    <property type="match status" value="1"/>
</dbReference>
<dbReference type="InterPro" id="IPR003593">
    <property type="entry name" value="AAA+_ATPase"/>
</dbReference>
<keyword evidence="3" id="KW-0067">ATP-binding</keyword>
<evidence type="ECO:0000256" key="1">
    <source>
        <dbReference type="ARBA" id="ARBA00006611"/>
    </source>
</evidence>
<dbReference type="GO" id="GO:0005524">
    <property type="term" value="F:ATP binding"/>
    <property type="evidence" value="ECO:0007669"/>
    <property type="project" value="UniProtKB-KW"/>
</dbReference>
<dbReference type="InterPro" id="IPR037257">
    <property type="entry name" value="T2SS_E_N_sf"/>
</dbReference>
<dbReference type="EMBL" id="JAAZWO010000002">
    <property type="protein sequence ID" value="MBC2396593.1"/>
    <property type="molecule type" value="Genomic_DNA"/>
</dbReference>
<dbReference type="GO" id="GO:0005886">
    <property type="term" value="C:plasma membrane"/>
    <property type="evidence" value="ECO:0007669"/>
    <property type="project" value="TreeGrafter"/>
</dbReference>
<evidence type="ECO:0000313" key="6">
    <source>
        <dbReference type="Proteomes" id="UP000563151"/>
    </source>
</evidence>
<feature type="domain" description="Bacterial type II secretion system protein E" evidence="4">
    <location>
        <begin position="320"/>
        <end position="334"/>
    </location>
</feature>
<evidence type="ECO:0000256" key="3">
    <source>
        <dbReference type="ARBA" id="ARBA00022840"/>
    </source>
</evidence>
<dbReference type="Pfam" id="PF05157">
    <property type="entry name" value="MshEN"/>
    <property type="match status" value="1"/>
</dbReference>
<organism evidence="5 6">
    <name type="scientific">Clostridium tetanomorphum</name>
    <dbReference type="NCBI Taxonomy" id="1553"/>
    <lineage>
        <taxon>Bacteria</taxon>
        <taxon>Bacillati</taxon>
        <taxon>Bacillota</taxon>
        <taxon>Clostridia</taxon>
        <taxon>Eubacteriales</taxon>
        <taxon>Clostridiaceae</taxon>
        <taxon>Clostridium</taxon>
    </lineage>
</organism>
<comment type="caution">
    <text evidence="5">The sequence shown here is derived from an EMBL/GenBank/DDBJ whole genome shotgun (WGS) entry which is preliminary data.</text>
</comment>
<dbReference type="Gene3D" id="3.30.450.90">
    <property type="match status" value="1"/>
</dbReference>
<dbReference type="CDD" id="cd01129">
    <property type="entry name" value="PulE-GspE-like"/>
    <property type="match status" value="1"/>
</dbReference>
<keyword evidence="6" id="KW-1185">Reference proteome</keyword>
<dbReference type="PROSITE" id="PS00662">
    <property type="entry name" value="T2SP_E"/>
    <property type="match status" value="1"/>
</dbReference>
<dbReference type="Proteomes" id="UP000563151">
    <property type="component" value="Unassembled WGS sequence"/>
</dbReference>
<dbReference type="SMART" id="SM00382">
    <property type="entry name" value="AAA"/>
    <property type="match status" value="1"/>
</dbReference>
<dbReference type="AlphaFoldDB" id="A0A923J0U1"/>
<evidence type="ECO:0000313" key="5">
    <source>
        <dbReference type="EMBL" id="MBC2396593.1"/>
    </source>
</evidence>
<keyword evidence="2" id="KW-0547">Nucleotide-binding</keyword>
<dbReference type="SUPFAM" id="SSF52540">
    <property type="entry name" value="P-loop containing nucleoside triphosphate hydrolases"/>
    <property type="match status" value="1"/>
</dbReference>
<dbReference type="PANTHER" id="PTHR30258:SF1">
    <property type="entry name" value="PROTEIN TRANSPORT PROTEIN HOFB HOMOLOG"/>
    <property type="match status" value="1"/>
</dbReference>